<gene>
    <name evidence="8" type="ORF">H0921_01915</name>
</gene>
<reference evidence="8 9" key="1">
    <citation type="submission" date="2020-07" db="EMBL/GenBank/DDBJ databases">
        <title>Thermogemmata thermophila gen. nov., sp. nov., a novel moderate thermophilic planctomycete from a Kamchatka hot spring.</title>
        <authorList>
            <person name="Elcheninov A.G."/>
            <person name="Podosokorskaya O.A."/>
            <person name="Kovaleva O.L."/>
            <person name="Novikov A."/>
            <person name="Bonch-Osmolovskaya E.A."/>
            <person name="Toshchakov S.V."/>
            <person name="Kublanov I.V."/>
        </authorList>
    </citation>
    <scope>NUCLEOTIDE SEQUENCE [LARGE SCALE GENOMIC DNA]</scope>
    <source>
        <strain evidence="8 9">2918</strain>
    </source>
</reference>
<dbReference type="SUPFAM" id="SSF56112">
    <property type="entry name" value="Protein kinase-like (PK-like)"/>
    <property type="match status" value="1"/>
</dbReference>
<keyword evidence="2 5" id="KW-0547">Nucleotide-binding</keyword>
<evidence type="ECO:0000313" key="9">
    <source>
        <dbReference type="Proteomes" id="UP000542342"/>
    </source>
</evidence>
<dbReference type="InterPro" id="IPR011050">
    <property type="entry name" value="Pectin_lyase_fold/virulence"/>
</dbReference>
<evidence type="ECO:0000256" key="4">
    <source>
        <dbReference type="ARBA" id="ARBA00022840"/>
    </source>
</evidence>
<dbReference type="CDD" id="cd14014">
    <property type="entry name" value="STKc_PknB_like"/>
    <property type="match status" value="1"/>
</dbReference>
<sequence>MPAPTTASEFVDLVLKSGVVEESRVREFLKKLAEGSNGIPSDPARLAGLMVHEGLLTYFQAEQILQGKYKRFTIGKYKVLEKLGSGGMGQVFLCEHILMRRRVAIKVLPTTKAQDPAGLERFYREARAIAAVDHPNLVRAYDIDQAENLHFLVMEYVDGVSLQELVKKIGPLPVLRACHYIYGAAVGLNHVHEIGLIHRDIKPSNILVDRHGMVKILDLGLARFFHDTDELTKKYDENILGTADYLSPEQAVDSHTVDIRTDIYSLGATFYYLLTGQPPFPEGTVTQKLIWHQTRDPKPISAYRSDVPPEIIAIIDKMMKKKPEERYQTPAELMQALAPWVTVPIPPPSEQELPALSRAAGGGARPQVAAGPITPITPSPSPVSGNSSSVSTLPSLGPAGVPHPPPPQTPPPSASELYPGVAALPPSPPLSSGAALTPSAALGTSGASPNSAETGGVSLVAPVAPAAVWESLSEQLSVETTAAAVQSTSTATPLRVSRRSATAASRSSRLIVLAGSGLLLATAGVAIAWYFLKGSSSPTTSPQTPGAGSTSGQRTWIVTKATGELNTVPSLREALLKAAPGDLILVREAKISEPPLRLDRQRHKNITIRGGLPGDTYPVWEATGGGKPMLEISGVEGVQLQKLVLDGADLAANGVFLSGIVPGVVLEQITLQRCSLAAVRCQNVTGSAEQPVHIRQVRFLLHKPEQIGVHLAALNASTQHLQITDCRFEGNNNSVGIRLEGNSQNVLISDGRFFQIRSALKLGPVPLKGACQGTFQRNVLANCAEGLVWDRQVPKAASGVKETPGKYSWQINGNYFFSVREIGKGEGGGGPLEGLQIRDNARAPGCGEGNLGWQIPERALPQPLKTDPNDDATFLRLPPQAQLLGSK</sequence>
<dbReference type="InterPro" id="IPR008271">
    <property type="entry name" value="Ser/Thr_kinase_AS"/>
</dbReference>
<evidence type="ECO:0000313" key="8">
    <source>
        <dbReference type="EMBL" id="MBA2224914.1"/>
    </source>
</evidence>
<dbReference type="GO" id="GO:0005524">
    <property type="term" value="F:ATP binding"/>
    <property type="evidence" value="ECO:0007669"/>
    <property type="project" value="UniProtKB-UniRule"/>
</dbReference>
<feature type="region of interest" description="Disordered" evidence="6">
    <location>
        <begin position="348"/>
        <end position="453"/>
    </location>
</feature>
<feature type="region of interest" description="Disordered" evidence="6">
    <location>
        <begin position="859"/>
        <end position="887"/>
    </location>
</feature>
<keyword evidence="3 8" id="KW-0418">Kinase</keyword>
<dbReference type="Gene3D" id="2.160.20.10">
    <property type="entry name" value="Single-stranded right-handed beta-helix, Pectin lyase-like"/>
    <property type="match status" value="1"/>
</dbReference>
<organism evidence="8 9">
    <name type="scientific">Thermogemmata fonticola</name>
    <dbReference type="NCBI Taxonomy" id="2755323"/>
    <lineage>
        <taxon>Bacteria</taxon>
        <taxon>Pseudomonadati</taxon>
        <taxon>Planctomycetota</taxon>
        <taxon>Planctomycetia</taxon>
        <taxon>Gemmatales</taxon>
        <taxon>Gemmataceae</taxon>
        <taxon>Thermogemmata</taxon>
    </lineage>
</organism>
<name>A0A7V8VBC1_9BACT</name>
<dbReference type="EMBL" id="JACEFB010000001">
    <property type="protein sequence ID" value="MBA2224914.1"/>
    <property type="molecule type" value="Genomic_DNA"/>
</dbReference>
<evidence type="ECO:0000256" key="1">
    <source>
        <dbReference type="ARBA" id="ARBA00022679"/>
    </source>
</evidence>
<keyword evidence="9" id="KW-1185">Reference proteome</keyword>
<dbReference type="AlphaFoldDB" id="A0A7V8VBC1"/>
<feature type="compositionally biased region" description="Low complexity" evidence="6">
    <location>
        <begin position="430"/>
        <end position="445"/>
    </location>
</feature>
<dbReference type="Gene3D" id="3.30.200.20">
    <property type="entry name" value="Phosphorylase Kinase, domain 1"/>
    <property type="match status" value="1"/>
</dbReference>
<dbReference type="InterPro" id="IPR012334">
    <property type="entry name" value="Pectin_lyas_fold"/>
</dbReference>
<evidence type="ECO:0000256" key="5">
    <source>
        <dbReference type="PROSITE-ProRule" id="PRU10141"/>
    </source>
</evidence>
<evidence type="ECO:0000256" key="6">
    <source>
        <dbReference type="SAM" id="MobiDB-lite"/>
    </source>
</evidence>
<feature type="domain" description="Protein kinase" evidence="7">
    <location>
        <begin position="77"/>
        <end position="341"/>
    </location>
</feature>
<proteinExistence type="predicted"/>
<dbReference type="GO" id="GO:0004674">
    <property type="term" value="F:protein serine/threonine kinase activity"/>
    <property type="evidence" value="ECO:0007669"/>
    <property type="project" value="TreeGrafter"/>
</dbReference>
<dbReference type="PROSITE" id="PS00107">
    <property type="entry name" value="PROTEIN_KINASE_ATP"/>
    <property type="match status" value="1"/>
</dbReference>
<feature type="compositionally biased region" description="Low complexity" evidence="6">
    <location>
        <begin position="382"/>
        <end position="400"/>
    </location>
</feature>
<dbReference type="Gene3D" id="1.10.510.10">
    <property type="entry name" value="Transferase(Phosphotransferase) domain 1"/>
    <property type="match status" value="1"/>
</dbReference>
<dbReference type="InterPro" id="IPR011009">
    <property type="entry name" value="Kinase-like_dom_sf"/>
</dbReference>
<protein>
    <submittedName>
        <fullName evidence="8">Protein kinase</fullName>
    </submittedName>
</protein>
<dbReference type="RefSeq" id="WP_194536324.1">
    <property type="nucleotide sequence ID" value="NZ_JACEFB010000001.1"/>
</dbReference>
<dbReference type="PANTHER" id="PTHR43289">
    <property type="entry name" value="MITOGEN-ACTIVATED PROTEIN KINASE KINASE KINASE 20-RELATED"/>
    <property type="match status" value="1"/>
</dbReference>
<dbReference type="Pfam" id="PF00069">
    <property type="entry name" value="Pkinase"/>
    <property type="match status" value="1"/>
</dbReference>
<comment type="caution">
    <text evidence="8">The sequence shown here is derived from an EMBL/GenBank/DDBJ whole genome shotgun (WGS) entry which is preliminary data.</text>
</comment>
<dbReference type="InterPro" id="IPR000719">
    <property type="entry name" value="Prot_kinase_dom"/>
</dbReference>
<dbReference type="SUPFAM" id="SSF51126">
    <property type="entry name" value="Pectin lyase-like"/>
    <property type="match status" value="1"/>
</dbReference>
<evidence type="ECO:0000256" key="3">
    <source>
        <dbReference type="ARBA" id="ARBA00022777"/>
    </source>
</evidence>
<evidence type="ECO:0000259" key="7">
    <source>
        <dbReference type="PROSITE" id="PS50011"/>
    </source>
</evidence>
<dbReference type="PROSITE" id="PS50011">
    <property type="entry name" value="PROTEIN_KINASE_DOM"/>
    <property type="match status" value="1"/>
</dbReference>
<keyword evidence="4 5" id="KW-0067">ATP-binding</keyword>
<evidence type="ECO:0000256" key="2">
    <source>
        <dbReference type="ARBA" id="ARBA00022741"/>
    </source>
</evidence>
<accession>A0A7V8VBC1</accession>
<feature type="compositionally biased region" description="Pro residues" evidence="6">
    <location>
        <begin position="401"/>
        <end position="413"/>
    </location>
</feature>
<dbReference type="Proteomes" id="UP000542342">
    <property type="component" value="Unassembled WGS sequence"/>
</dbReference>
<feature type="binding site" evidence="5">
    <location>
        <position position="106"/>
    </location>
    <ligand>
        <name>ATP</name>
        <dbReference type="ChEBI" id="CHEBI:30616"/>
    </ligand>
</feature>
<dbReference type="PANTHER" id="PTHR43289:SF6">
    <property type="entry name" value="SERINE_THREONINE-PROTEIN KINASE NEKL-3"/>
    <property type="match status" value="1"/>
</dbReference>
<dbReference type="PROSITE" id="PS00108">
    <property type="entry name" value="PROTEIN_KINASE_ST"/>
    <property type="match status" value="1"/>
</dbReference>
<dbReference type="InterPro" id="IPR017441">
    <property type="entry name" value="Protein_kinase_ATP_BS"/>
</dbReference>
<dbReference type="SMART" id="SM00220">
    <property type="entry name" value="S_TKc"/>
    <property type="match status" value="1"/>
</dbReference>
<keyword evidence="1" id="KW-0808">Transferase</keyword>